<dbReference type="InParanoid" id="E1ZQ34"/>
<dbReference type="Pfam" id="PF01602">
    <property type="entry name" value="Adaptin_N"/>
    <property type="match status" value="1"/>
</dbReference>
<feature type="domain" description="Clathrin adaptor alpha/beta/gamma-adaptin appendage Ig-like subdomain" evidence="10">
    <location>
        <begin position="815"/>
        <end position="926"/>
    </location>
</feature>
<keyword evidence="2 7" id="KW-0813">Transport</keyword>
<feature type="binding site" evidence="8">
    <location>
        <begin position="8"/>
        <end position="9"/>
    </location>
    <ligand>
        <name>a 1,2-diacyl-sn-glycero-3-phospho-(1D-myo-inositol-3,4,5-trisphosphate)</name>
        <dbReference type="ChEBI" id="CHEBI:57836"/>
    </ligand>
</feature>
<reference evidence="11 12" key="1">
    <citation type="journal article" date="2010" name="Plant Cell">
        <title>The Chlorella variabilis NC64A genome reveals adaptation to photosymbiosis, coevolution with viruses, and cryptic sex.</title>
        <authorList>
            <person name="Blanc G."/>
            <person name="Duncan G."/>
            <person name="Agarkova I."/>
            <person name="Borodovsky M."/>
            <person name="Gurnon J."/>
            <person name="Kuo A."/>
            <person name="Lindquist E."/>
            <person name="Lucas S."/>
            <person name="Pangilinan J."/>
            <person name="Polle J."/>
            <person name="Salamov A."/>
            <person name="Terry A."/>
            <person name="Yamada T."/>
            <person name="Dunigan D.D."/>
            <person name="Grigoriev I.V."/>
            <person name="Claverie J.M."/>
            <person name="Van Etten J.L."/>
        </authorList>
    </citation>
    <scope>NUCLEOTIDE SEQUENCE [LARGE SCALE GENOMIC DNA]</scope>
    <source>
        <strain evidence="11 12">NC64A</strain>
    </source>
</reference>
<dbReference type="GO" id="GO:0006886">
    <property type="term" value="P:intracellular protein transport"/>
    <property type="evidence" value="ECO:0007669"/>
    <property type="project" value="UniProtKB-UniRule"/>
</dbReference>
<dbReference type="GO" id="GO:0030122">
    <property type="term" value="C:AP-2 adaptor complex"/>
    <property type="evidence" value="ECO:0007669"/>
    <property type="project" value="InterPro"/>
</dbReference>
<dbReference type="InterPro" id="IPR002553">
    <property type="entry name" value="Clathrin/coatomer_adapt-like_N"/>
</dbReference>
<feature type="binding site" evidence="8">
    <location>
        <position position="50"/>
    </location>
    <ligand>
        <name>a 1,2-diacyl-sn-glycero-3-phospho-(1D-myo-inositol-3,4,5-trisphosphate)</name>
        <dbReference type="ChEBI" id="CHEBI:57836"/>
    </ligand>
</feature>
<dbReference type="SUPFAM" id="SSF49348">
    <property type="entry name" value="Clathrin adaptor appendage domain"/>
    <property type="match status" value="1"/>
</dbReference>
<evidence type="ECO:0000256" key="4">
    <source>
        <dbReference type="ARBA" id="ARBA00022927"/>
    </source>
</evidence>
<evidence type="ECO:0000256" key="8">
    <source>
        <dbReference type="PIRSR" id="PIRSR037091-1"/>
    </source>
</evidence>
<keyword evidence="12" id="KW-1185">Reference proteome</keyword>
<dbReference type="InterPro" id="IPR013041">
    <property type="entry name" value="Clathrin_app_Ig-like_sf"/>
</dbReference>
<sequence>MARIQNIRGLKAYIQDIRNCSTKEQEKERVDKELGKIRKKYTSDKAMTAYDKRKYMWKLLYTRLLGYDVDFGVKNASDLVAASGYAEKQVGYVACSVFLNEKDEFLRLVINSVRNDLISRNEAFQCLALDFIANVGGSEFSQLLTGDVMNVLANGATRPVVRKKAALCLLRLLRKAPPDAEIMQPEVWGVRLATMLEERDMGVLLGLSTLLLGVASRSYEGYEACVPRIVRILERCKQRDVSQDYTYYGLASTWLQVKCLRVLQYFPPPEEPAVRRMLADIVKRILGGSEPVKNVNKNNAVHAIVFEAVAVAISLEEPELMAMGVALLAKFLSVREPNLKYLALENMARLAEVPAVVDTVNRHQKTILACLRDGDVSIRRRALDLLFIMCTPSNSAEIVDELLSYLTLADYSMREELVLKTAVLAERFLPSLEWYVDSMLTLMERAGDSAINDLWHSVVQLVTNNPQLHVYAARRCAEALRRGASYEVFVKCTGYILGEYGPRLAAAGEVPLLEQFKLLQERFVAASPETKALLLTVYEKFAVAEPDNAALKVAVDAVLERYAATLDAELAQRAVEYRGLTTRRAVAAAAVQPLPKWEKRTSLLLRRLAEKEGEDTDEARERPAWMNLPDGAEDEAAGGASAPPPSLGLPGTAPGIATAAANDAADLLDLLDFSDTPPKANGTASPGAIASPAAEPGAHATMGVALAAATAPATVMDLLSSLGSPGSAAPQQPPAAAANPFAPELLPEVASPPVPARAAPTPPPAAVVRPAAAPAAAAATVMVAADDPFGADVFAAAAAGPAPIQPVGDVAAWFHKLCTASSGILYEDQYMQVGIKSQVAGPTVQLVLFLGNKHSEALQQVVLVAPPSPAFAFQMGPVPQQLEPKKQVQVSLSATCLAPFLATPAVQLGYSVPGTGQVLSRSLDLPLVATKFCAPPPVEVPAPVFAQRWQQVAGPPFKLTERLGGAAPAKAAAEALLPALGFRVLPAMDGGSGDALSAVCVFQCGGAGGTQLRQVPCMVKLEGLGTPAASLAVATADATGTNAIKQALKLVVT</sequence>
<dbReference type="InterPro" id="IPR017104">
    <property type="entry name" value="AP2_complex_asu"/>
</dbReference>
<evidence type="ECO:0000256" key="7">
    <source>
        <dbReference type="PIRNR" id="PIRNR037091"/>
    </source>
</evidence>
<dbReference type="InterPro" id="IPR016024">
    <property type="entry name" value="ARM-type_fold"/>
</dbReference>
<dbReference type="SMART" id="SM00809">
    <property type="entry name" value="Alpha_adaptinC2"/>
    <property type="match status" value="1"/>
</dbReference>
<dbReference type="GeneID" id="17351484"/>
<dbReference type="OMA" id="ILYEDQY"/>
<evidence type="ECO:0000256" key="5">
    <source>
        <dbReference type="ARBA" id="ARBA00023136"/>
    </source>
</evidence>
<dbReference type="FunCoup" id="E1ZQ34">
    <property type="interactions" value="1919"/>
</dbReference>
<keyword evidence="5 7" id="KW-0472">Membrane</keyword>
<comment type="subcellular location">
    <subcellularLocation>
        <location evidence="1">Membrane</location>
        <location evidence="1">Coated pit</location>
        <topology evidence="1">Peripheral membrane protein</topology>
        <orientation evidence="1">Cytoplasmic side</orientation>
    </subcellularLocation>
</comment>
<comment type="function">
    <text evidence="7">Subunit of the adaptor protein complex 2 (AP-2). Adaptor protein complexes function in protein transport via transport vesicles in different membrane traffic pathways. Adaptor protein complexes are vesicle coat components and appear to be involved in cargo selection and vesicle formation. AP-2 is involved in clathrin-dependent endocytosis in which cargo proteins are incorporated into vesicles surrounded by clathrin (clathrin-coated vesicles, CCVs) which are destined for fusion with the early endosome.</text>
</comment>
<dbReference type="InterPro" id="IPR050840">
    <property type="entry name" value="Adaptor_Complx_Large_Subunit"/>
</dbReference>
<evidence type="ECO:0000256" key="3">
    <source>
        <dbReference type="ARBA" id="ARBA00022583"/>
    </source>
</evidence>
<dbReference type="PANTHER" id="PTHR22780">
    <property type="entry name" value="ADAPTIN, ALPHA/GAMMA/EPSILON"/>
    <property type="match status" value="1"/>
</dbReference>
<feature type="region of interest" description="Disordered" evidence="9">
    <location>
        <begin position="609"/>
        <end position="654"/>
    </location>
</feature>
<dbReference type="InterPro" id="IPR008152">
    <property type="entry name" value="Clathrin_a/b/g-adaptin_app_Ig"/>
</dbReference>
<dbReference type="OrthoDB" id="413467at2759"/>
<evidence type="ECO:0000256" key="2">
    <source>
        <dbReference type="ARBA" id="ARBA00022448"/>
    </source>
</evidence>
<dbReference type="InterPro" id="IPR011989">
    <property type="entry name" value="ARM-like"/>
</dbReference>
<evidence type="ECO:0000313" key="11">
    <source>
        <dbReference type="EMBL" id="EFN52086.1"/>
    </source>
</evidence>
<dbReference type="Pfam" id="PF02883">
    <property type="entry name" value="Alpha_adaptinC2"/>
    <property type="match status" value="1"/>
</dbReference>
<keyword evidence="6 7" id="KW-0168">Coated pit</keyword>
<dbReference type="GO" id="GO:0072583">
    <property type="term" value="P:clathrin-dependent endocytosis"/>
    <property type="evidence" value="ECO:0007669"/>
    <property type="project" value="InterPro"/>
</dbReference>
<evidence type="ECO:0000256" key="1">
    <source>
        <dbReference type="ARBA" id="ARBA00004277"/>
    </source>
</evidence>
<dbReference type="GO" id="GO:0035615">
    <property type="term" value="F:clathrin adaptor activity"/>
    <property type="evidence" value="ECO:0007669"/>
    <property type="project" value="InterPro"/>
</dbReference>
<dbReference type="SUPFAM" id="SSF48371">
    <property type="entry name" value="ARM repeat"/>
    <property type="match status" value="1"/>
</dbReference>
<evidence type="ECO:0000256" key="9">
    <source>
        <dbReference type="SAM" id="MobiDB-lite"/>
    </source>
</evidence>
<organism evidence="12">
    <name type="scientific">Chlorella variabilis</name>
    <name type="common">Green alga</name>
    <dbReference type="NCBI Taxonomy" id="554065"/>
    <lineage>
        <taxon>Eukaryota</taxon>
        <taxon>Viridiplantae</taxon>
        <taxon>Chlorophyta</taxon>
        <taxon>core chlorophytes</taxon>
        <taxon>Trebouxiophyceae</taxon>
        <taxon>Chlorellales</taxon>
        <taxon>Chlorellaceae</taxon>
        <taxon>Chlorella clade</taxon>
        <taxon>Chlorella</taxon>
    </lineage>
</organism>
<dbReference type="EMBL" id="GL433858">
    <property type="protein sequence ID" value="EFN52086.1"/>
    <property type="molecule type" value="Genomic_DNA"/>
</dbReference>
<dbReference type="Proteomes" id="UP000008141">
    <property type="component" value="Unassembled WGS sequence"/>
</dbReference>
<dbReference type="Gene3D" id="1.25.10.10">
    <property type="entry name" value="Leucine-rich Repeat Variant"/>
    <property type="match status" value="1"/>
</dbReference>
<dbReference type="eggNOG" id="KOG1077">
    <property type="taxonomic scope" value="Eukaryota"/>
</dbReference>
<comment type="similarity">
    <text evidence="7">Belongs to the adaptor complexes large subunit family.</text>
</comment>
<gene>
    <name evidence="11" type="ORF">CHLNCDRAFT_32691</name>
</gene>
<dbReference type="PIRSF" id="PIRSF037091">
    <property type="entry name" value="AP2_complex_alpha"/>
    <property type="match status" value="1"/>
</dbReference>
<dbReference type="STRING" id="554065.E1ZQ34"/>
<comment type="subunit">
    <text evidence="7">Adaptor protein complex 2 (AP-2) is a heterotetramer composed of two large adaptins (alpha-type and beta-type subunits), a medium adaptin (mu-type subunit) and a small adaptin (sigma-type subunit).</text>
</comment>
<feature type="binding site" evidence="8">
    <location>
        <position position="40"/>
    </location>
    <ligand>
        <name>a 1,2-diacyl-sn-glycero-3-phospho-(1D-myo-inositol-3,4,5-trisphosphate)</name>
        <dbReference type="ChEBI" id="CHEBI:57836"/>
    </ligand>
</feature>
<feature type="binding site" evidence="8">
    <location>
        <begin position="54"/>
        <end position="58"/>
    </location>
    <ligand>
        <name>a 1,2-diacyl-sn-glycero-3-phospho-(1D-myo-inositol-3,4,5-trisphosphate)</name>
        <dbReference type="ChEBI" id="CHEBI:57836"/>
    </ligand>
</feature>
<keyword evidence="3 7" id="KW-0254">Endocytosis</keyword>
<evidence type="ECO:0000256" key="6">
    <source>
        <dbReference type="ARBA" id="ARBA00023176"/>
    </source>
</evidence>
<dbReference type="Gene3D" id="2.60.40.1230">
    <property type="match status" value="1"/>
</dbReference>
<evidence type="ECO:0000259" key="10">
    <source>
        <dbReference type="SMART" id="SM00809"/>
    </source>
</evidence>
<proteinExistence type="inferred from homology"/>
<dbReference type="KEGG" id="cvr:CHLNCDRAFT_32691"/>
<keyword evidence="4 7" id="KW-0653">Protein transport</keyword>
<name>E1ZQ34_CHLVA</name>
<evidence type="ECO:0000313" key="12">
    <source>
        <dbReference type="Proteomes" id="UP000008141"/>
    </source>
</evidence>
<accession>E1ZQ34</accession>
<dbReference type="AlphaFoldDB" id="E1ZQ34"/>
<protein>
    <recommendedName>
        <fullName evidence="7">AP-2 complex subunit alpha</fullName>
    </recommendedName>
</protein>
<dbReference type="RefSeq" id="XP_005844188.1">
    <property type="nucleotide sequence ID" value="XM_005844126.1"/>
</dbReference>